<dbReference type="PANTHER" id="PTHR12558:SF13">
    <property type="entry name" value="CELL DIVISION CYCLE PROTEIN 27 HOMOLOG"/>
    <property type="match status" value="1"/>
</dbReference>
<dbReference type="PROSITE" id="PS50005">
    <property type="entry name" value="TPR"/>
    <property type="match status" value="2"/>
</dbReference>
<feature type="repeat" description="TPR" evidence="1">
    <location>
        <begin position="149"/>
        <end position="182"/>
    </location>
</feature>
<accession>A0ABX0JZJ3</accession>
<evidence type="ECO:0000313" key="3">
    <source>
        <dbReference type="Proteomes" id="UP000631653"/>
    </source>
</evidence>
<dbReference type="Proteomes" id="UP000631653">
    <property type="component" value="Unassembled WGS sequence"/>
</dbReference>
<dbReference type="Gene3D" id="3.40.50.2000">
    <property type="entry name" value="Glycogen Phosphorylase B"/>
    <property type="match status" value="1"/>
</dbReference>
<dbReference type="PANTHER" id="PTHR12558">
    <property type="entry name" value="CELL DIVISION CYCLE 16,23,27"/>
    <property type="match status" value="1"/>
</dbReference>
<dbReference type="SUPFAM" id="SSF48452">
    <property type="entry name" value="TPR-like"/>
    <property type="match status" value="1"/>
</dbReference>
<evidence type="ECO:0000256" key="1">
    <source>
        <dbReference type="PROSITE-ProRule" id="PRU00339"/>
    </source>
</evidence>
<dbReference type="EMBL" id="WOSY01000007">
    <property type="protein sequence ID" value="NHN88766.1"/>
    <property type="molecule type" value="Genomic_DNA"/>
</dbReference>
<protein>
    <submittedName>
        <fullName evidence="2">Tetratricopeptide repeat protein</fullName>
    </submittedName>
</protein>
<dbReference type="Pfam" id="PF14559">
    <property type="entry name" value="TPR_19"/>
    <property type="match status" value="1"/>
</dbReference>
<dbReference type="RefSeq" id="WP_173570082.1">
    <property type="nucleotide sequence ID" value="NZ_WOSY01000007.1"/>
</dbReference>
<feature type="repeat" description="TPR" evidence="1">
    <location>
        <begin position="115"/>
        <end position="148"/>
    </location>
</feature>
<keyword evidence="3" id="KW-1185">Reference proteome</keyword>
<dbReference type="SUPFAM" id="SSF53756">
    <property type="entry name" value="UDP-Glycosyltransferase/glycogen phosphorylase"/>
    <property type="match status" value="1"/>
</dbReference>
<dbReference type="InterPro" id="IPR019734">
    <property type="entry name" value="TPR_rpt"/>
</dbReference>
<comment type="caution">
    <text evidence="2">The sequence shown here is derived from an EMBL/GenBank/DDBJ whole genome shotgun (WGS) entry which is preliminary data.</text>
</comment>
<name>A0ABX0JZJ3_9PROT</name>
<dbReference type="SMART" id="SM00028">
    <property type="entry name" value="TPR"/>
    <property type="match status" value="3"/>
</dbReference>
<gene>
    <name evidence="2" type="ORF">GOB81_09000</name>
</gene>
<evidence type="ECO:0000313" key="2">
    <source>
        <dbReference type="EMBL" id="NHN88766.1"/>
    </source>
</evidence>
<reference evidence="2 3" key="1">
    <citation type="journal article" date="2020" name="Int. J. Syst. Evol. Microbiol.">
        <title>Novel acetic acid bacteria from cider fermentations: Acetobacter conturbans sp. nov. and Acetobacter fallax sp. nov.</title>
        <authorList>
            <person name="Sombolestani A.S."/>
            <person name="Cleenwerck I."/>
            <person name="Cnockaert M."/>
            <person name="Borremans W."/>
            <person name="Wieme A.D."/>
            <person name="De Vuyst L."/>
            <person name="Vandamme P."/>
        </authorList>
    </citation>
    <scope>NUCLEOTIDE SEQUENCE [LARGE SCALE GENOMIC DNA]</scope>
    <source>
        <strain evidence="2 3">LMG 1627</strain>
    </source>
</reference>
<proteinExistence type="predicted"/>
<keyword evidence="1" id="KW-0802">TPR repeat</keyword>
<sequence>MPDRAEKPSSPTELDVLIETGGRLEKAGDMAGVRGAALRYLARHPHEAVALVLLGRAELLLERPACALAPLQRSARVTNQFVFHLLHADCLKKLGLHDQQRVALENAARRMPHAGSAYFMAGVAFEGIRETDRAVRFYRQALELLPDEAGLHHRLGRILIEKGETADALHHITEALRHKPDDPIYLVDHSVALEHMGRLDEALVAAEKALLQTPDNQEAIHNRGHLLFNLNRSTEALDVFDGAIENGLASPKTHFSRGVTLLKLGRLSEGWEGYETRWGMSQKLPTNLPAPLWQGESLAGRDILLHAEQGFGDSLQFIRFASRLAAQGATVTALVPPALTRLFARVDGVTHSVSDLTESAYFDFHCPLASLPHRLAITTETIPSAPYFSVPREEALQQGGAIRRLMWSSKGSARRVVGLVWSGAPRPTHVEAHAIDKRRSMPLTALASLVEVPDTVFVSFQMHGGRLIRESALPIIDGTEGITDFADTAARLLGIDLLVSVDTSIVHLAGGLGLPVWMLSRFDGCWRWLEDRTDTAWYPTMRIFRQPQLNDWASVVNQVKTELMSHCPVSQPVG</sequence>
<dbReference type="Gene3D" id="1.25.40.10">
    <property type="entry name" value="Tetratricopeptide repeat domain"/>
    <property type="match status" value="1"/>
</dbReference>
<organism evidence="2 3">
    <name type="scientific">Acetobacter conturbans</name>
    <dbReference type="NCBI Taxonomy" id="1737472"/>
    <lineage>
        <taxon>Bacteria</taxon>
        <taxon>Pseudomonadati</taxon>
        <taxon>Pseudomonadota</taxon>
        <taxon>Alphaproteobacteria</taxon>
        <taxon>Acetobacterales</taxon>
        <taxon>Acetobacteraceae</taxon>
        <taxon>Acetobacter</taxon>
    </lineage>
</organism>
<dbReference type="InterPro" id="IPR011990">
    <property type="entry name" value="TPR-like_helical_dom_sf"/>
</dbReference>